<feature type="non-terminal residue" evidence="1">
    <location>
        <position position="120"/>
    </location>
</feature>
<proteinExistence type="predicted"/>
<evidence type="ECO:0000313" key="1">
    <source>
        <dbReference type="EMBL" id="MEQ2196240.1"/>
    </source>
</evidence>
<accession>A0ABV0QKB9</accession>
<evidence type="ECO:0000313" key="2">
    <source>
        <dbReference type="Proteomes" id="UP001434883"/>
    </source>
</evidence>
<comment type="caution">
    <text evidence="1">The sequence shown here is derived from an EMBL/GenBank/DDBJ whole genome shotgun (WGS) entry which is preliminary data.</text>
</comment>
<sequence length="120" mass="13771">MRNVTRLQKSTFSAFVEEERQQELQSGLQPAVLQPSLLNDHFDPGILIITWQMGPRKTIPFRRNKCYNSYLSSSALSGTGSRGQQSQQRHLDVPLPRHLFQLLWGEPKMFPGQPRDIVPL</sequence>
<keyword evidence="2" id="KW-1185">Reference proteome</keyword>
<reference evidence="1 2" key="1">
    <citation type="submission" date="2021-06" db="EMBL/GenBank/DDBJ databases">
        <authorList>
            <person name="Palmer J.M."/>
        </authorList>
    </citation>
    <scope>NUCLEOTIDE SEQUENCE [LARGE SCALE GENOMIC DNA]</scope>
    <source>
        <strain evidence="1 2">XC_2019</strain>
        <tissue evidence="1">Muscle</tissue>
    </source>
</reference>
<name>A0ABV0QKB9_9TELE</name>
<protein>
    <submittedName>
        <fullName evidence="1">Uncharacterized protein</fullName>
    </submittedName>
</protein>
<dbReference type="EMBL" id="JAHRIN010016150">
    <property type="protein sequence ID" value="MEQ2196240.1"/>
    <property type="molecule type" value="Genomic_DNA"/>
</dbReference>
<dbReference type="Proteomes" id="UP001434883">
    <property type="component" value="Unassembled WGS sequence"/>
</dbReference>
<gene>
    <name evidence="1" type="ORF">XENOCAPTIV_028405</name>
</gene>
<organism evidence="1 2">
    <name type="scientific">Xenoophorus captivus</name>
    <dbReference type="NCBI Taxonomy" id="1517983"/>
    <lineage>
        <taxon>Eukaryota</taxon>
        <taxon>Metazoa</taxon>
        <taxon>Chordata</taxon>
        <taxon>Craniata</taxon>
        <taxon>Vertebrata</taxon>
        <taxon>Euteleostomi</taxon>
        <taxon>Actinopterygii</taxon>
        <taxon>Neopterygii</taxon>
        <taxon>Teleostei</taxon>
        <taxon>Neoteleostei</taxon>
        <taxon>Acanthomorphata</taxon>
        <taxon>Ovalentaria</taxon>
        <taxon>Atherinomorphae</taxon>
        <taxon>Cyprinodontiformes</taxon>
        <taxon>Goodeidae</taxon>
        <taxon>Xenoophorus</taxon>
    </lineage>
</organism>